<evidence type="ECO:0000259" key="7">
    <source>
        <dbReference type="PROSITE" id="PS50157"/>
    </source>
</evidence>
<organism evidence="8 9">
    <name type="scientific">Araneus ventricosus</name>
    <name type="common">Orbweaver spider</name>
    <name type="synonym">Epeira ventricosa</name>
    <dbReference type="NCBI Taxonomy" id="182803"/>
    <lineage>
        <taxon>Eukaryota</taxon>
        <taxon>Metazoa</taxon>
        <taxon>Ecdysozoa</taxon>
        <taxon>Arthropoda</taxon>
        <taxon>Chelicerata</taxon>
        <taxon>Arachnida</taxon>
        <taxon>Araneae</taxon>
        <taxon>Araneomorphae</taxon>
        <taxon>Entelegynae</taxon>
        <taxon>Araneoidea</taxon>
        <taxon>Araneidae</taxon>
        <taxon>Araneus</taxon>
    </lineage>
</organism>
<dbReference type="GO" id="GO:0005634">
    <property type="term" value="C:nucleus"/>
    <property type="evidence" value="ECO:0007669"/>
    <property type="project" value="UniProtKB-ARBA"/>
</dbReference>
<dbReference type="GO" id="GO:0008270">
    <property type="term" value="F:zinc ion binding"/>
    <property type="evidence" value="ECO:0007669"/>
    <property type="project" value="UniProtKB-KW"/>
</dbReference>
<sequence length="178" mass="20488">MEERNFLEFNHDTARLFICDLSNTELSCEKEFEKHCSDHTKVESDMCGPELSENSSFMVPKSNRVKEESGTCDIGDLQFVLKSNLTNNDSKPFKCEICDPTFTTNTCLKRHSLVHTGEKSYVFDVCSKAFSQKGELLAHSRRFHINERSFVCDECDKALILKAELKHHFRIQSRPLAE</sequence>
<evidence type="ECO:0000256" key="3">
    <source>
        <dbReference type="ARBA" id="ARBA00022771"/>
    </source>
</evidence>
<dbReference type="Pfam" id="PF13894">
    <property type="entry name" value="zf-C2H2_4"/>
    <property type="match status" value="1"/>
</dbReference>
<dbReference type="InterPro" id="IPR050826">
    <property type="entry name" value="Krueppel_C2H2_ZnFinger"/>
</dbReference>
<dbReference type="OrthoDB" id="6077919at2759"/>
<evidence type="ECO:0000256" key="2">
    <source>
        <dbReference type="ARBA" id="ARBA00022737"/>
    </source>
</evidence>
<evidence type="ECO:0000256" key="1">
    <source>
        <dbReference type="ARBA" id="ARBA00022723"/>
    </source>
</evidence>
<reference evidence="8 9" key="1">
    <citation type="journal article" date="2019" name="Sci. Rep.">
        <title>Orb-weaving spider Araneus ventricosus genome elucidates the spidroin gene catalogue.</title>
        <authorList>
            <person name="Kono N."/>
            <person name="Nakamura H."/>
            <person name="Ohtoshi R."/>
            <person name="Moran D.A.P."/>
            <person name="Shinohara A."/>
            <person name="Yoshida Y."/>
            <person name="Fujiwara M."/>
            <person name="Mori M."/>
            <person name="Tomita M."/>
            <person name="Arakawa K."/>
        </authorList>
    </citation>
    <scope>NUCLEOTIDE SEQUENCE [LARGE SCALE GENOMIC DNA]</scope>
</reference>
<evidence type="ECO:0000256" key="4">
    <source>
        <dbReference type="ARBA" id="ARBA00022833"/>
    </source>
</evidence>
<dbReference type="PROSITE" id="PS50157">
    <property type="entry name" value="ZINC_FINGER_C2H2_2"/>
    <property type="match status" value="3"/>
</dbReference>
<feature type="domain" description="C2H2-type" evidence="7">
    <location>
        <begin position="150"/>
        <end position="177"/>
    </location>
</feature>
<keyword evidence="1" id="KW-0479">Metal-binding</keyword>
<dbReference type="FunFam" id="3.30.160.60:FF:000446">
    <property type="entry name" value="Zinc finger protein"/>
    <property type="match status" value="1"/>
</dbReference>
<dbReference type="InterPro" id="IPR013087">
    <property type="entry name" value="Znf_C2H2_type"/>
</dbReference>
<evidence type="ECO:0000256" key="5">
    <source>
        <dbReference type="ARBA" id="ARBA00023242"/>
    </source>
</evidence>
<evidence type="ECO:0000313" key="9">
    <source>
        <dbReference type="Proteomes" id="UP000499080"/>
    </source>
</evidence>
<evidence type="ECO:0000256" key="6">
    <source>
        <dbReference type="PROSITE-ProRule" id="PRU00042"/>
    </source>
</evidence>
<gene>
    <name evidence="8" type="primary">ZNF112_125</name>
    <name evidence="8" type="ORF">AVEN_227511_1</name>
</gene>
<proteinExistence type="predicted"/>
<dbReference type="Gene3D" id="3.30.160.60">
    <property type="entry name" value="Classic Zinc Finger"/>
    <property type="match status" value="3"/>
</dbReference>
<dbReference type="SUPFAM" id="SSF57667">
    <property type="entry name" value="beta-beta-alpha zinc fingers"/>
    <property type="match status" value="1"/>
</dbReference>
<keyword evidence="2" id="KW-0677">Repeat</keyword>
<keyword evidence="9" id="KW-1185">Reference proteome</keyword>
<feature type="domain" description="C2H2-type" evidence="7">
    <location>
        <begin position="121"/>
        <end position="149"/>
    </location>
</feature>
<dbReference type="SMART" id="SM00355">
    <property type="entry name" value="ZnF_C2H2"/>
    <property type="match status" value="3"/>
</dbReference>
<keyword evidence="3 6" id="KW-0863">Zinc-finger</keyword>
<dbReference type="PROSITE" id="PS00028">
    <property type="entry name" value="ZINC_FINGER_C2H2_1"/>
    <property type="match status" value="1"/>
</dbReference>
<accession>A0A4Y2C4C3</accession>
<name>A0A4Y2C4C3_ARAVE</name>
<dbReference type="EMBL" id="BGPR01000144">
    <property type="protein sequence ID" value="GBL98999.1"/>
    <property type="molecule type" value="Genomic_DNA"/>
</dbReference>
<keyword evidence="5" id="KW-0539">Nucleus</keyword>
<dbReference type="InterPro" id="IPR036236">
    <property type="entry name" value="Znf_C2H2_sf"/>
</dbReference>
<comment type="caution">
    <text evidence="8">The sequence shown here is derived from an EMBL/GenBank/DDBJ whole genome shotgun (WGS) entry which is preliminary data.</text>
</comment>
<evidence type="ECO:0000313" key="8">
    <source>
        <dbReference type="EMBL" id="GBL98999.1"/>
    </source>
</evidence>
<keyword evidence="4" id="KW-0862">Zinc</keyword>
<dbReference type="AlphaFoldDB" id="A0A4Y2C4C3"/>
<dbReference type="Proteomes" id="UP000499080">
    <property type="component" value="Unassembled WGS sequence"/>
</dbReference>
<protein>
    <submittedName>
        <fullName evidence="8">Zinc finger protein 112</fullName>
    </submittedName>
</protein>
<dbReference type="PANTHER" id="PTHR24377">
    <property type="entry name" value="IP01015P-RELATED"/>
    <property type="match status" value="1"/>
</dbReference>
<feature type="domain" description="C2H2-type" evidence="7">
    <location>
        <begin position="93"/>
        <end position="120"/>
    </location>
</feature>